<dbReference type="AlphaFoldDB" id="A0A2P2PTC9"/>
<accession>A0A2P2PTC9</accession>
<reference evidence="1" key="1">
    <citation type="submission" date="2018-02" db="EMBL/GenBank/DDBJ databases">
        <title>Rhizophora mucronata_Transcriptome.</title>
        <authorList>
            <person name="Meera S.P."/>
            <person name="Sreeshan A."/>
            <person name="Augustine A."/>
        </authorList>
    </citation>
    <scope>NUCLEOTIDE SEQUENCE</scope>
    <source>
        <tissue evidence="1">Leaf</tissue>
    </source>
</reference>
<organism evidence="1">
    <name type="scientific">Rhizophora mucronata</name>
    <name type="common">Asiatic mangrove</name>
    <dbReference type="NCBI Taxonomy" id="61149"/>
    <lineage>
        <taxon>Eukaryota</taxon>
        <taxon>Viridiplantae</taxon>
        <taxon>Streptophyta</taxon>
        <taxon>Embryophyta</taxon>
        <taxon>Tracheophyta</taxon>
        <taxon>Spermatophyta</taxon>
        <taxon>Magnoliopsida</taxon>
        <taxon>eudicotyledons</taxon>
        <taxon>Gunneridae</taxon>
        <taxon>Pentapetalae</taxon>
        <taxon>rosids</taxon>
        <taxon>fabids</taxon>
        <taxon>Malpighiales</taxon>
        <taxon>Rhizophoraceae</taxon>
        <taxon>Rhizophora</taxon>
    </lineage>
</organism>
<proteinExistence type="predicted"/>
<dbReference type="EMBL" id="GGEC01077493">
    <property type="protein sequence ID" value="MBX57977.1"/>
    <property type="molecule type" value="Transcribed_RNA"/>
</dbReference>
<evidence type="ECO:0000313" key="1">
    <source>
        <dbReference type="EMBL" id="MBX57977.1"/>
    </source>
</evidence>
<sequence>MGNYFHYHAAKKASSTNTLKTHLIKQEKECYLHSLSKHIAQRLKAYKELR</sequence>
<protein>
    <submittedName>
        <fullName evidence="1">Uncharacterized protein</fullName>
    </submittedName>
</protein>
<name>A0A2P2PTC9_RHIMU</name>